<keyword evidence="1" id="KW-1133">Transmembrane helix</keyword>
<evidence type="ECO:0000313" key="2">
    <source>
        <dbReference type="EMBL" id="CAG8816334.1"/>
    </source>
</evidence>
<organism evidence="2 3">
    <name type="scientific">Racocetra fulgida</name>
    <dbReference type="NCBI Taxonomy" id="60492"/>
    <lineage>
        <taxon>Eukaryota</taxon>
        <taxon>Fungi</taxon>
        <taxon>Fungi incertae sedis</taxon>
        <taxon>Mucoromycota</taxon>
        <taxon>Glomeromycotina</taxon>
        <taxon>Glomeromycetes</taxon>
        <taxon>Diversisporales</taxon>
        <taxon>Gigasporaceae</taxon>
        <taxon>Racocetra</taxon>
    </lineage>
</organism>
<proteinExistence type="predicted"/>
<comment type="caution">
    <text evidence="2">The sequence shown here is derived from an EMBL/GenBank/DDBJ whole genome shotgun (WGS) entry which is preliminary data.</text>
</comment>
<name>A0A9N9PFL1_9GLOM</name>
<gene>
    <name evidence="2" type="ORF">RFULGI_LOCUS19254</name>
</gene>
<sequence length="46" mass="5192">IQNPLKHIGKECPPKRQIKSAIEQSKKVNIQLILCPVLLVSIVFVK</sequence>
<protein>
    <submittedName>
        <fullName evidence="2">12971_t:CDS:1</fullName>
    </submittedName>
</protein>
<keyword evidence="3" id="KW-1185">Reference proteome</keyword>
<feature type="transmembrane region" description="Helical" evidence="1">
    <location>
        <begin position="28"/>
        <end position="45"/>
    </location>
</feature>
<evidence type="ECO:0000256" key="1">
    <source>
        <dbReference type="SAM" id="Phobius"/>
    </source>
</evidence>
<reference evidence="2" key="1">
    <citation type="submission" date="2021-06" db="EMBL/GenBank/DDBJ databases">
        <authorList>
            <person name="Kallberg Y."/>
            <person name="Tangrot J."/>
            <person name="Rosling A."/>
        </authorList>
    </citation>
    <scope>NUCLEOTIDE SEQUENCE</scope>
    <source>
        <strain evidence="2">IN212</strain>
    </source>
</reference>
<accession>A0A9N9PFL1</accession>
<keyword evidence="1" id="KW-0472">Membrane</keyword>
<dbReference type="Proteomes" id="UP000789396">
    <property type="component" value="Unassembled WGS sequence"/>
</dbReference>
<feature type="non-terminal residue" evidence="2">
    <location>
        <position position="1"/>
    </location>
</feature>
<dbReference type="EMBL" id="CAJVPZ010092661">
    <property type="protein sequence ID" value="CAG8816334.1"/>
    <property type="molecule type" value="Genomic_DNA"/>
</dbReference>
<feature type="non-terminal residue" evidence="2">
    <location>
        <position position="46"/>
    </location>
</feature>
<keyword evidence="1" id="KW-0812">Transmembrane</keyword>
<evidence type="ECO:0000313" key="3">
    <source>
        <dbReference type="Proteomes" id="UP000789396"/>
    </source>
</evidence>
<dbReference type="AlphaFoldDB" id="A0A9N9PFL1"/>